<evidence type="ECO:0000313" key="1">
    <source>
        <dbReference type="EMBL" id="KAK8888700.1"/>
    </source>
</evidence>
<evidence type="ECO:0000313" key="2">
    <source>
        <dbReference type="Proteomes" id="UP001470230"/>
    </source>
</evidence>
<gene>
    <name evidence="1" type="ORF">M9Y10_033435</name>
</gene>
<proteinExistence type="predicted"/>
<protein>
    <submittedName>
        <fullName evidence="1">Uncharacterized protein</fullName>
    </submittedName>
</protein>
<dbReference type="Proteomes" id="UP001470230">
    <property type="component" value="Unassembled WGS sequence"/>
</dbReference>
<dbReference type="EMBL" id="JAPFFF010000005">
    <property type="protein sequence ID" value="KAK8888700.1"/>
    <property type="molecule type" value="Genomic_DNA"/>
</dbReference>
<organism evidence="1 2">
    <name type="scientific">Tritrichomonas musculus</name>
    <dbReference type="NCBI Taxonomy" id="1915356"/>
    <lineage>
        <taxon>Eukaryota</taxon>
        <taxon>Metamonada</taxon>
        <taxon>Parabasalia</taxon>
        <taxon>Tritrichomonadida</taxon>
        <taxon>Tritrichomonadidae</taxon>
        <taxon>Tritrichomonas</taxon>
    </lineage>
</organism>
<comment type="caution">
    <text evidence="1">The sequence shown here is derived from an EMBL/GenBank/DDBJ whole genome shotgun (WGS) entry which is preliminary data.</text>
</comment>
<sequence length="434" mass="49477">MLSFLTRPTKTYDKLLEGTVALIEIVKDPQIKIFISRRNKKVINYLSKHINDLLSLALSDSDIGFANLVMDLFYCKCSALLEAAAESNFFVENESFYLSDEASYLQISKFAELTEICVTYASDINESFSYIPKLLNFTEYDTVTLSIISLLDNDDNFNYFHLVMKSNNFVKQVVNNIVDLRKCQIGGNKLGNLYKILLKCAKNEILAKSCNCPSVIEVALDVHDDDETCVLNSQWNLIYELCIWPCFKDHSSMVEYAISIIIPDEYELYNEYNVVAIDFISRTLESYPSEAKNVDFSLLSNIIISIFKYFPNHTIALTSAVHLLIVMLSLEEAIDIVYDAVVPFLIKCVEDDNQKILRVFSISGIKKIVNLGDTIDNLALSDKFENDDDFVNICNTKILQYENIKKRAYGDANSIYDHVSFNEMPPLKIPQTVE</sequence>
<reference evidence="1 2" key="1">
    <citation type="submission" date="2024-04" db="EMBL/GenBank/DDBJ databases">
        <title>Tritrichomonas musculus Genome.</title>
        <authorList>
            <person name="Alves-Ferreira E."/>
            <person name="Grigg M."/>
            <person name="Lorenzi H."/>
            <person name="Galac M."/>
        </authorList>
    </citation>
    <scope>NUCLEOTIDE SEQUENCE [LARGE SCALE GENOMIC DNA]</scope>
    <source>
        <strain evidence="1 2">EAF2021</strain>
    </source>
</reference>
<name>A0ABR2KC47_9EUKA</name>
<accession>A0ABR2KC47</accession>
<keyword evidence="2" id="KW-1185">Reference proteome</keyword>